<dbReference type="SUPFAM" id="SSF55608">
    <property type="entry name" value="Homing endonucleases"/>
    <property type="match status" value="2"/>
</dbReference>
<dbReference type="Gene3D" id="3.10.28.10">
    <property type="entry name" value="Homing endonucleases"/>
    <property type="match status" value="2"/>
</dbReference>
<keyword evidence="1" id="KW-0732">Signal</keyword>
<dbReference type="EMBL" id="LC523992">
    <property type="protein sequence ID" value="BCA78202.1"/>
    <property type="molecule type" value="Genomic_DNA"/>
</dbReference>
<reference evidence="3" key="1">
    <citation type="submission" date="2020-02" db="EMBL/GenBank/DDBJ databases">
        <title>The plastid genome of Astrephomene gubernaculifera.</title>
        <authorList>
            <person name="Suguchi A."/>
            <person name="Yamashita S."/>
            <person name="Nozaki H."/>
        </authorList>
    </citation>
    <scope>NUCLEOTIDE SEQUENCE</scope>
    <source>
        <strain evidence="3">NIES-4017</strain>
    </source>
</reference>
<feature type="domain" description="Homing endonuclease LAGLIDADG" evidence="2">
    <location>
        <begin position="44"/>
        <end position="115"/>
    </location>
</feature>
<gene>
    <name evidence="3" type="primary">intronic orf307</name>
</gene>
<evidence type="ECO:0000259" key="2">
    <source>
        <dbReference type="Pfam" id="PF00961"/>
    </source>
</evidence>
<feature type="signal peptide" evidence="1">
    <location>
        <begin position="1"/>
        <end position="18"/>
    </location>
</feature>
<dbReference type="PANTHER" id="PTHR37520:SF1">
    <property type="entry name" value="INTRON-ENCODED DNA ENDONUCLEASE AI2A-RELATED"/>
    <property type="match status" value="1"/>
</dbReference>
<feature type="domain" description="Homing endonuclease LAGLIDADG" evidence="2">
    <location>
        <begin position="155"/>
        <end position="265"/>
    </location>
</feature>
<dbReference type="InterPro" id="IPR027434">
    <property type="entry name" value="Homing_endonucl"/>
</dbReference>
<dbReference type="InterPro" id="IPR004860">
    <property type="entry name" value="LAGLIDADG_dom"/>
</dbReference>
<dbReference type="PANTHER" id="PTHR37520">
    <property type="entry name" value="INTRON-ENCODED DNA ENDONUCLEASE AI2A-RELATED"/>
    <property type="match status" value="1"/>
</dbReference>
<keyword evidence="3" id="KW-0255">Endonuclease</keyword>
<keyword evidence="3" id="KW-0934">Plastid</keyword>
<geneLocation type="chloroplast" evidence="3"/>
<name>A0A7R6ULG7_9CHLO</name>
<evidence type="ECO:0000256" key="1">
    <source>
        <dbReference type="SAM" id="SignalP"/>
    </source>
</evidence>
<proteinExistence type="predicted"/>
<keyword evidence="3" id="KW-0540">Nuclease</keyword>
<organism evidence="3">
    <name type="scientific">Astrephomene gubernaculifera</name>
    <dbReference type="NCBI Taxonomy" id="47775"/>
    <lineage>
        <taxon>Eukaryota</taxon>
        <taxon>Viridiplantae</taxon>
        <taxon>Chlorophyta</taxon>
        <taxon>core chlorophytes</taxon>
        <taxon>Chlorophyceae</taxon>
        <taxon>CS clade</taxon>
        <taxon>Chlamydomonadales</taxon>
        <taxon>Astrephomenaceae</taxon>
        <taxon>Astrephomene</taxon>
    </lineage>
</organism>
<keyword evidence="3" id="KW-0378">Hydrolase</keyword>
<feature type="chain" id="PRO_5031142288" evidence="1">
    <location>
        <begin position="19"/>
        <end position="307"/>
    </location>
</feature>
<dbReference type="Pfam" id="PF00961">
    <property type="entry name" value="LAGLIDADG_1"/>
    <property type="match status" value="2"/>
</dbReference>
<sequence length="307" mass="35108">MAHLLLLYLLYLIKGLDGSTLEINNKKLMTTKCINEELWNEWFAGIADGDGCFYINKKENSLSFEVTTHITDIRVVTNIKNILKVGTVKIRSNSQSVRYRVKAKAAIIDIFNRLNGKLYNPARVKQFIAACEIVGITPKVPTDSLFMEKKSYAYLAGLIDSDGSLVISVSGSTAEDSQLSNVHGKITRLTYSKAHNQITLKVTTSYKTYAELIQNTFGFGKIYTQKPNIKNKAPNTLYHWTVTSQQDFELLYESVKTFPLKSLKMHRLRLSLLYFKYKNLKYHLKEAGTIEGKTWAKFANTWYKYSY</sequence>
<dbReference type="AlphaFoldDB" id="A0A7R6ULG7"/>
<evidence type="ECO:0000313" key="3">
    <source>
        <dbReference type="EMBL" id="BCA78202.1"/>
    </source>
</evidence>
<protein>
    <submittedName>
        <fullName evidence="3">Putative site-specific DNA endonuclease</fullName>
    </submittedName>
</protein>
<accession>A0A7R6ULG7</accession>
<dbReference type="GO" id="GO:0004519">
    <property type="term" value="F:endonuclease activity"/>
    <property type="evidence" value="ECO:0007669"/>
    <property type="project" value="UniProtKB-KW"/>
</dbReference>
<keyword evidence="3" id="KW-0150">Chloroplast</keyword>